<evidence type="ECO:0000256" key="1">
    <source>
        <dbReference type="SAM" id="Phobius"/>
    </source>
</evidence>
<sequence>MMLTLAVASTTWLAGLQSFAIIMILPTVIYFAGHWLLRRYPKAYNFWHILFSIYMLCVFVMGLYILILG</sequence>
<accession>A0ABT3E2C4</accession>
<name>A0ABT3E2C4_9LACO</name>
<proteinExistence type="predicted"/>
<comment type="caution">
    <text evidence="2">The sequence shown here is derived from an EMBL/GenBank/DDBJ whole genome shotgun (WGS) entry which is preliminary data.</text>
</comment>
<organism evidence="2 3">
    <name type="scientific">Weissella ceti</name>
    <dbReference type="NCBI Taxonomy" id="759620"/>
    <lineage>
        <taxon>Bacteria</taxon>
        <taxon>Bacillati</taxon>
        <taxon>Bacillota</taxon>
        <taxon>Bacilli</taxon>
        <taxon>Lactobacillales</taxon>
        <taxon>Lactobacillaceae</taxon>
        <taxon>Weissella</taxon>
    </lineage>
</organism>
<dbReference type="EMBL" id="JAOZFE010000001">
    <property type="protein sequence ID" value="MCW0952564.1"/>
    <property type="molecule type" value="Genomic_DNA"/>
</dbReference>
<keyword evidence="1" id="KW-0812">Transmembrane</keyword>
<dbReference type="RefSeq" id="WP_213408698.1">
    <property type="nucleotide sequence ID" value="NZ_CP074441.1"/>
</dbReference>
<gene>
    <name evidence="2" type="ORF">OIT44_00450</name>
</gene>
<keyword evidence="3" id="KW-1185">Reference proteome</keyword>
<dbReference type="Proteomes" id="UP001526225">
    <property type="component" value="Unassembled WGS sequence"/>
</dbReference>
<keyword evidence="1" id="KW-0472">Membrane</keyword>
<reference evidence="2 3" key="1">
    <citation type="submission" date="2022-10" db="EMBL/GenBank/DDBJ databases">
        <title>Weissella fermenti sp. nov., isolated from fermented cabbage.</title>
        <authorList>
            <person name="Lee J.K."/>
            <person name="Baek J.H."/>
            <person name="Choi D.G."/>
            <person name="Kim J.M."/>
            <person name="Jeon C.O."/>
        </authorList>
    </citation>
    <scope>NUCLEOTIDE SEQUENCE [LARGE SCALE GENOMIC DNA]</scope>
    <source>
        <strain evidence="2 3">KACC 18534</strain>
    </source>
</reference>
<feature type="transmembrane region" description="Helical" evidence="1">
    <location>
        <begin position="12"/>
        <end position="32"/>
    </location>
</feature>
<evidence type="ECO:0000313" key="2">
    <source>
        <dbReference type="EMBL" id="MCW0952564.1"/>
    </source>
</evidence>
<feature type="transmembrane region" description="Helical" evidence="1">
    <location>
        <begin position="44"/>
        <end position="67"/>
    </location>
</feature>
<evidence type="ECO:0000313" key="3">
    <source>
        <dbReference type="Proteomes" id="UP001526225"/>
    </source>
</evidence>
<protein>
    <submittedName>
        <fullName evidence="2">Uncharacterized protein</fullName>
    </submittedName>
</protein>
<keyword evidence="1" id="KW-1133">Transmembrane helix</keyword>